<organism evidence="2">
    <name type="scientific">Micrurus corallinus</name>
    <name type="common">Brazilian coral snake</name>
    <dbReference type="NCBI Taxonomy" id="54390"/>
    <lineage>
        <taxon>Eukaryota</taxon>
        <taxon>Metazoa</taxon>
        <taxon>Chordata</taxon>
        <taxon>Craniata</taxon>
        <taxon>Vertebrata</taxon>
        <taxon>Euteleostomi</taxon>
        <taxon>Lepidosauria</taxon>
        <taxon>Squamata</taxon>
        <taxon>Bifurcata</taxon>
        <taxon>Unidentata</taxon>
        <taxon>Episquamata</taxon>
        <taxon>Toxicofera</taxon>
        <taxon>Serpentes</taxon>
        <taxon>Colubroidea</taxon>
        <taxon>Elapidae</taxon>
        <taxon>Elapinae</taxon>
        <taxon>Micrurus</taxon>
    </lineage>
</organism>
<feature type="compositionally biased region" description="Basic residues" evidence="1">
    <location>
        <begin position="1"/>
        <end position="30"/>
    </location>
</feature>
<dbReference type="EMBL" id="IACJ01067537">
    <property type="protein sequence ID" value="LAA45767.1"/>
    <property type="molecule type" value="Transcribed_RNA"/>
</dbReference>
<dbReference type="AlphaFoldDB" id="A0A2D4FE56"/>
<sequence length="107" mass="12770">MPRHQSNKRPPRKQHQHRGRLTCKGKKKTFSQKEERRAKGWHAPSFCKTQEMSYIGTENTSDHTAFSSEHRRKTLLPFSDKMNLQKLLREAKSICTYFPRDFFMKSQ</sequence>
<reference evidence="2" key="2">
    <citation type="submission" date="2017-11" db="EMBL/GenBank/DDBJ databases">
        <title>Coralsnake Venomics: Analyses of Venom Gland Transcriptomes and Proteomes of Six Brazilian Taxa.</title>
        <authorList>
            <person name="Aird S.D."/>
            <person name="Jorge da Silva N."/>
            <person name="Qiu L."/>
            <person name="Villar-Briones A."/>
            <person name="Aparecida-Saddi V."/>
            <person name="Campos-Telles M.P."/>
            <person name="Grau M."/>
            <person name="Mikheyev A.S."/>
        </authorList>
    </citation>
    <scope>NUCLEOTIDE SEQUENCE</scope>
    <source>
        <tissue evidence="2">Venom_gland</tissue>
    </source>
</reference>
<feature type="region of interest" description="Disordered" evidence="1">
    <location>
        <begin position="1"/>
        <end position="42"/>
    </location>
</feature>
<name>A0A2D4FE56_MICCO</name>
<accession>A0A2D4FE56</accession>
<reference evidence="2" key="1">
    <citation type="submission" date="2017-07" db="EMBL/GenBank/DDBJ databases">
        <authorList>
            <person name="Mikheyev A."/>
            <person name="Grau M."/>
        </authorList>
    </citation>
    <scope>NUCLEOTIDE SEQUENCE</scope>
    <source>
        <tissue evidence="2">Venom_gland</tissue>
    </source>
</reference>
<proteinExistence type="predicted"/>
<evidence type="ECO:0000313" key="2">
    <source>
        <dbReference type="EMBL" id="LAA45767.1"/>
    </source>
</evidence>
<evidence type="ECO:0000256" key="1">
    <source>
        <dbReference type="SAM" id="MobiDB-lite"/>
    </source>
</evidence>
<protein>
    <submittedName>
        <fullName evidence="2">Uncharacterized protein</fullName>
    </submittedName>
</protein>